<dbReference type="InterPro" id="IPR041543">
    <property type="entry name" value="DUF5644"/>
</dbReference>
<gene>
    <name evidence="3" type="ordered locus">HCW_07370</name>
</gene>
<dbReference type="RefSeq" id="WP_014661599.1">
    <property type="nucleotide sequence ID" value="NC_017737.1"/>
</dbReference>
<dbReference type="Pfam" id="PF18712">
    <property type="entry name" value="DUF5644"/>
    <property type="match status" value="1"/>
</dbReference>
<dbReference type="eggNOG" id="COG2048">
    <property type="taxonomic scope" value="Bacteria"/>
</dbReference>
<accession>I0EP63</accession>
<protein>
    <submittedName>
        <fullName evidence="3">Uncharacterized protein</fullName>
    </submittedName>
</protein>
<dbReference type="PATRIC" id="fig|182217.3.peg.1559"/>
<dbReference type="Pfam" id="PF22196">
    <property type="entry name" value="HdrB-like_C"/>
    <property type="match status" value="1"/>
</dbReference>
<organism evidence="3 4">
    <name type="scientific">Helicobacter cetorum (strain ATCC BAA-429 / MIT 00-7128)</name>
    <dbReference type="NCBI Taxonomy" id="182217"/>
    <lineage>
        <taxon>Bacteria</taxon>
        <taxon>Pseudomonadati</taxon>
        <taxon>Campylobacterota</taxon>
        <taxon>Epsilonproteobacteria</taxon>
        <taxon>Campylobacterales</taxon>
        <taxon>Helicobacteraceae</taxon>
        <taxon>Helicobacter</taxon>
    </lineage>
</organism>
<dbReference type="Gene3D" id="3.10.20.30">
    <property type="match status" value="1"/>
</dbReference>
<dbReference type="Gene3D" id="1.10.1060.20">
    <property type="match status" value="1"/>
</dbReference>
<name>I0EP63_HELC0</name>
<dbReference type="HOGENOM" id="CLU_548325_0_0_7"/>
<dbReference type="Proteomes" id="UP000005010">
    <property type="component" value="Chromosome"/>
</dbReference>
<sequence length="497" mass="57556">MSILKLHLKVFRFEVKKDYNPAYVSYFLEYQEEQRLLDILKQLQGVGFSEPIGLKINQIAVFENAQLSDLVAFFGKEWVLEPLSKRYALKDLIIDEKAVLKSYEPFFNQMTFLSAGEKEELEKYLRINFINPQENPKYLGDGFFLYIKWLLKRYPSQQNKLLEVIANPEDGVMNFLSIAPYLYPKDDNIDHEIYELQEILTNSKINPWQDFSKNLLSLYQFNPKPNITQHAPKTCALFNAYAKHLDTSALLKSSKLYLEKMGQKVIELPFCYDGSYYGKIVNTRQFLLACAYNLALAKASNVALVFCEEDAYLNILHAKEILDNNDELIKSINEELKKYELIYKKDTEVVYLNEWIDEFLAWELKASFKEFSSAVFSRLPYQGKLLNKIHLKTHAFLESNQNYAPLLDINKTSALTQCANLRYIGIDLGADFLITHSLELFNTFETLGLKASKAYKRDYDNTPSLFLAQVALIAMGEKNQEILGLNSHYNKIAFLQA</sequence>
<dbReference type="InterPro" id="IPR054018">
    <property type="entry name" value="HdrB-like_C"/>
</dbReference>
<proteinExistence type="predicted"/>
<dbReference type="KEGG" id="hce:HCW_07370"/>
<dbReference type="Gene3D" id="3.40.50.11810">
    <property type="match status" value="1"/>
</dbReference>
<dbReference type="InterPro" id="IPR012675">
    <property type="entry name" value="Beta-grasp_dom_sf"/>
</dbReference>
<dbReference type="EMBL" id="CP003479">
    <property type="protein sequence ID" value="AFI04732.1"/>
    <property type="molecule type" value="Genomic_DNA"/>
</dbReference>
<evidence type="ECO:0000313" key="3">
    <source>
        <dbReference type="EMBL" id="AFI04732.1"/>
    </source>
</evidence>
<dbReference type="AlphaFoldDB" id="I0EP63"/>
<evidence type="ECO:0000259" key="2">
    <source>
        <dbReference type="Pfam" id="PF22196"/>
    </source>
</evidence>
<evidence type="ECO:0000259" key="1">
    <source>
        <dbReference type="Pfam" id="PF18712"/>
    </source>
</evidence>
<dbReference type="STRING" id="182217.HCW_07370"/>
<reference evidence="4" key="1">
    <citation type="submission" date="2012-04" db="EMBL/GenBank/DDBJ databases">
        <title>Complete genome sequence of Helicobacter cetorum strain MIT 00-7128.</title>
        <authorList>
            <person name="Kersulyte D."/>
            <person name="Berg D.E."/>
        </authorList>
    </citation>
    <scope>NUCLEOTIDE SEQUENCE [LARGE SCALE GENOMIC DNA]</scope>
    <source>
        <strain evidence="4">MIT 00-7128</strain>
    </source>
</reference>
<keyword evidence="4" id="KW-1185">Reference proteome</keyword>
<feature type="domain" description="DUF5644" evidence="1">
    <location>
        <begin position="97"/>
        <end position="203"/>
    </location>
</feature>
<evidence type="ECO:0000313" key="4">
    <source>
        <dbReference type="Proteomes" id="UP000005010"/>
    </source>
</evidence>
<dbReference type="Gene3D" id="1.20.1050.140">
    <property type="match status" value="1"/>
</dbReference>
<feature type="domain" description="HdrB-like C-terminal" evidence="2">
    <location>
        <begin position="403"/>
        <end position="488"/>
    </location>
</feature>
<dbReference type="eggNOG" id="COG0479">
    <property type="taxonomic scope" value="Bacteria"/>
</dbReference>